<keyword evidence="5" id="KW-1185">Reference proteome</keyword>
<dbReference type="Pfam" id="PF07971">
    <property type="entry name" value="Glyco_hydro_92"/>
    <property type="match status" value="1"/>
</dbReference>
<dbReference type="Proteomes" id="UP001165069">
    <property type="component" value="Unassembled WGS sequence"/>
</dbReference>
<dbReference type="Gene3D" id="1.20.1610.10">
    <property type="entry name" value="alpha-1,2-mannosidases domains"/>
    <property type="match status" value="1"/>
</dbReference>
<feature type="chain" id="PRO_5046063440" evidence="1">
    <location>
        <begin position="19"/>
        <end position="776"/>
    </location>
</feature>
<name>A0ABQ5QF87_9BACT</name>
<protein>
    <submittedName>
        <fullName evidence="4">Sugar hydrolase</fullName>
    </submittedName>
</protein>
<dbReference type="InterPro" id="IPR012939">
    <property type="entry name" value="Glyco_hydro_92"/>
</dbReference>
<dbReference type="NCBIfam" id="TIGR01180">
    <property type="entry name" value="aman2_put"/>
    <property type="match status" value="1"/>
</dbReference>
<dbReference type="RefSeq" id="WP_285572485.1">
    <property type="nucleotide sequence ID" value="NZ_BSDE01000002.1"/>
</dbReference>
<evidence type="ECO:0000313" key="4">
    <source>
        <dbReference type="EMBL" id="GLH72830.1"/>
    </source>
</evidence>
<dbReference type="Gene3D" id="2.70.98.10">
    <property type="match status" value="1"/>
</dbReference>
<dbReference type="InterPro" id="IPR041371">
    <property type="entry name" value="GH92_N"/>
</dbReference>
<dbReference type="InterPro" id="IPR050883">
    <property type="entry name" value="PNGase"/>
</dbReference>
<reference evidence="4 5" key="1">
    <citation type="journal article" date="2023" name="Antonie Van Leeuwenhoek">
        <title>Mesoterricola silvestris gen. nov., sp. nov., Mesoterricola sediminis sp. nov., Geothrix oryzae sp. nov., Geothrix edaphica sp. nov., Geothrix rubra sp. nov., and Geothrix limicola sp. nov., six novel members of Acidobacteriota isolated from soils.</title>
        <authorList>
            <person name="Itoh H."/>
            <person name="Sugisawa Y."/>
            <person name="Mise K."/>
            <person name="Xu Z."/>
            <person name="Kuniyasu M."/>
            <person name="Ushijima N."/>
            <person name="Kawano K."/>
            <person name="Kobayashi E."/>
            <person name="Shiratori Y."/>
            <person name="Masuda Y."/>
            <person name="Senoo K."/>
        </authorList>
    </citation>
    <scope>NUCLEOTIDE SEQUENCE [LARGE SCALE GENOMIC DNA]</scope>
    <source>
        <strain evidence="4 5">Red804</strain>
    </source>
</reference>
<dbReference type="InterPro" id="IPR014718">
    <property type="entry name" value="GH-type_carb-bd"/>
</dbReference>
<dbReference type="GO" id="GO:0016787">
    <property type="term" value="F:hydrolase activity"/>
    <property type="evidence" value="ECO:0007669"/>
    <property type="project" value="UniProtKB-KW"/>
</dbReference>
<dbReference type="InterPro" id="IPR008928">
    <property type="entry name" value="6-hairpin_glycosidase_sf"/>
</dbReference>
<feature type="domain" description="Glycosyl hydrolase family 92 N-terminal" evidence="3">
    <location>
        <begin position="27"/>
        <end position="285"/>
    </location>
</feature>
<sequence>MKPLMLALILPLALGLQAQAPRRVESVDPFIGTKGMGHAYPGATVPFGFVQLSPDTDTATYSLDGKTYHKDVYRYCAGYQHDDPTIVGFSHTHLHGTGHSDLGDLLVMPTVGPLKLDPGTADQPGSGYRSRYKDEVAQPGYYAVTLTDPGVKAELTTTPRVGMHRYTFPKSSDSRIVLDLVHSIYNYEGKVLWSRAQVKGPDLVTGYRHVRGWARDRHLYFAMAFSKPFKAYGQQNQEPRPVYQGFWRKWDQTSGFPEMAGKALKLHFDFDTEARESIQVKVALSAVSEEGALANLRAEVPHWDFDCVRAEASNAWEKELARIDFAGTEAQRRAFYTAFYHSLLGPVEFQDVDGRYRGVDGQIHEAKGFTNYTVFSLWDTHRALHPLYTLIEPRREVDMVQSMLAHFDQSPWRMLPIWSHHGQENWCMIGYHAVSVIADAWMKGLRGFDGARAFAAMKATATTAGYDGLGDYMKLGWVPDEGNSSSASKTLEYAYDDCAIAQMARALGRKEDEAAFLHRAHASRHLWDPKTGFMRARRRDGSWREPFDAMQTHDQGYIEGNAWNYSLYMPHDAAWLVKQSGGGEAFGRHLDELFTMHLDDRFFAETEDLGRESMMGNYAHGNEPSHHVPYLYVWAGQPWKTQEKVRAILGQMYQNRPDGLCGNDDVGQMSAWYLFGALGFYPVAPGSNEYVIGAPASREMAINFESGRRLVLKAPRLDAKNIYIQGVTLNGRPWTKAYFRHEDLAQGGEIVYLMGPKPNWAWGTGPEAQPYSLPVD</sequence>
<dbReference type="PANTHER" id="PTHR12143">
    <property type="entry name" value="PEPTIDE N-GLYCANASE PNGASE -RELATED"/>
    <property type="match status" value="1"/>
</dbReference>
<keyword evidence="4" id="KW-0378">Hydrolase</keyword>
<dbReference type="Gene3D" id="1.20.1050.60">
    <property type="entry name" value="alpha-1,2-mannosidase"/>
    <property type="match status" value="1"/>
</dbReference>
<accession>A0ABQ5QF87</accession>
<keyword evidence="1" id="KW-0732">Signal</keyword>
<comment type="caution">
    <text evidence="4">The sequence shown here is derived from an EMBL/GenBank/DDBJ whole genome shotgun (WGS) entry which is preliminary data.</text>
</comment>
<dbReference type="SUPFAM" id="SSF48208">
    <property type="entry name" value="Six-hairpin glycosidases"/>
    <property type="match status" value="1"/>
</dbReference>
<feature type="signal peptide" evidence="1">
    <location>
        <begin position="1"/>
        <end position="18"/>
    </location>
</feature>
<dbReference type="EMBL" id="BSDE01000002">
    <property type="protein sequence ID" value="GLH72830.1"/>
    <property type="molecule type" value="Genomic_DNA"/>
</dbReference>
<feature type="domain" description="Glycosyl hydrolase family 92" evidence="2">
    <location>
        <begin position="292"/>
        <end position="755"/>
    </location>
</feature>
<dbReference type="InterPro" id="IPR005887">
    <property type="entry name" value="GH92_a_mannosidase_put"/>
</dbReference>
<evidence type="ECO:0000313" key="5">
    <source>
        <dbReference type="Proteomes" id="UP001165069"/>
    </source>
</evidence>
<dbReference type="Gene3D" id="3.30.2080.10">
    <property type="entry name" value="GH92 mannosidase domain"/>
    <property type="match status" value="1"/>
</dbReference>
<dbReference type="PANTHER" id="PTHR12143:SF39">
    <property type="entry name" value="SECRETED PROTEIN"/>
    <property type="match status" value="1"/>
</dbReference>
<evidence type="ECO:0000256" key="1">
    <source>
        <dbReference type="SAM" id="SignalP"/>
    </source>
</evidence>
<evidence type="ECO:0000259" key="2">
    <source>
        <dbReference type="Pfam" id="PF07971"/>
    </source>
</evidence>
<organism evidence="4 5">
    <name type="scientific">Geothrix limicola</name>
    <dbReference type="NCBI Taxonomy" id="2927978"/>
    <lineage>
        <taxon>Bacteria</taxon>
        <taxon>Pseudomonadati</taxon>
        <taxon>Acidobacteriota</taxon>
        <taxon>Holophagae</taxon>
        <taxon>Holophagales</taxon>
        <taxon>Holophagaceae</taxon>
        <taxon>Geothrix</taxon>
    </lineage>
</organism>
<evidence type="ECO:0000259" key="3">
    <source>
        <dbReference type="Pfam" id="PF17678"/>
    </source>
</evidence>
<proteinExistence type="predicted"/>
<dbReference type="Pfam" id="PF17678">
    <property type="entry name" value="Glyco_hydro_92N"/>
    <property type="match status" value="1"/>
</dbReference>
<gene>
    <name evidence="4" type="ORF">GETHLI_13320</name>
</gene>